<evidence type="ECO:0000313" key="3">
    <source>
        <dbReference type="EMBL" id="OEL22870.1"/>
    </source>
</evidence>
<keyword evidence="2" id="KW-0732">Signal</keyword>
<proteinExistence type="predicted"/>
<reference evidence="3 4" key="1">
    <citation type="submission" date="2016-09" db="EMBL/GenBank/DDBJ databases">
        <title>The draft genome of Dichanthelium oligosanthes: A C3 panicoid grass species.</title>
        <authorList>
            <person name="Studer A.J."/>
            <person name="Schnable J.C."/>
            <person name="Brutnell T.P."/>
        </authorList>
    </citation>
    <scope>NUCLEOTIDE SEQUENCE [LARGE SCALE GENOMIC DNA]</scope>
    <source>
        <strain evidence="4">cv. Kellogg 1175</strain>
        <tissue evidence="3">Leaf</tissue>
    </source>
</reference>
<dbReference type="EMBL" id="LWDX02044274">
    <property type="protein sequence ID" value="OEL22870.1"/>
    <property type="molecule type" value="Genomic_DNA"/>
</dbReference>
<accession>A0A1E5VCK7</accession>
<gene>
    <name evidence="3" type="ORF">BAE44_0016106</name>
</gene>
<comment type="caution">
    <text evidence="3">The sequence shown here is derived from an EMBL/GenBank/DDBJ whole genome shotgun (WGS) entry which is preliminary data.</text>
</comment>
<protein>
    <submittedName>
        <fullName evidence="3">Uncharacterized protein</fullName>
    </submittedName>
</protein>
<feature type="compositionally biased region" description="Low complexity" evidence="1">
    <location>
        <begin position="219"/>
        <end position="236"/>
    </location>
</feature>
<feature type="signal peptide" evidence="2">
    <location>
        <begin position="1"/>
        <end position="27"/>
    </location>
</feature>
<evidence type="ECO:0000256" key="1">
    <source>
        <dbReference type="SAM" id="MobiDB-lite"/>
    </source>
</evidence>
<feature type="region of interest" description="Disordered" evidence="1">
    <location>
        <begin position="219"/>
        <end position="253"/>
    </location>
</feature>
<dbReference type="AlphaFoldDB" id="A0A1E5VCK7"/>
<dbReference type="OrthoDB" id="695658at2759"/>
<keyword evidence="4" id="KW-1185">Reference proteome</keyword>
<dbReference type="Proteomes" id="UP000095767">
    <property type="component" value="Unassembled WGS sequence"/>
</dbReference>
<organism evidence="3 4">
    <name type="scientific">Dichanthelium oligosanthes</name>
    <dbReference type="NCBI Taxonomy" id="888268"/>
    <lineage>
        <taxon>Eukaryota</taxon>
        <taxon>Viridiplantae</taxon>
        <taxon>Streptophyta</taxon>
        <taxon>Embryophyta</taxon>
        <taxon>Tracheophyta</taxon>
        <taxon>Spermatophyta</taxon>
        <taxon>Magnoliopsida</taxon>
        <taxon>Liliopsida</taxon>
        <taxon>Poales</taxon>
        <taxon>Poaceae</taxon>
        <taxon>PACMAD clade</taxon>
        <taxon>Panicoideae</taxon>
        <taxon>Panicodae</taxon>
        <taxon>Paniceae</taxon>
        <taxon>Dichantheliinae</taxon>
        <taxon>Dichanthelium</taxon>
    </lineage>
</organism>
<name>A0A1E5VCK7_9POAL</name>
<evidence type="ECO:0000256" key="2">
    <source>
        <dbReference type="SAM" id="SignalP"/>
    </source>
</evidence>
<evidence type="ECO:0000313" key="4">
    <source>
        <dbReference type="Proteomes" id="UP000095767"/>
    </source>
</evidence>
<sequence>MATCRSFLLVPATTLCCFLLLVLPAQGKENRTVVIFYGIARCKSNPSRIIRNATLHLTIPTLATSKTTSTGRFLLAAPVTSNDQLIALESKKAVITAPPQACGVPAAATATRKLAAPADLNGKRILADYPTSFEDLGDLVVDDVRGVLWNLENPNVVGGDYDTEFESLIAFIDQEPVVLEGLSFLEDKPKPRAAMATTSAAQQWQPLSFFSRSLSASSCSQSQGTTRRTLRLSSSSMAQRDARATPPGSSPVNAPLKLVINSATIPCTGRTTSTGKIVMTARLTSGEQVASLMMSNGSSSKVFLVAPPHACGAPSIPPGTVVAASAHPITVRTGGAGHVQSPSSSIAASDVLLSSSLPTAIIVAGVNEFSCAVITGLIGRLFGK</sequence>
<feature type="chain" id="PRO_5009187965" evidence="2">
    <location>
        <begin position="28"/>
        <end position="384"/>
    </location>
</feature>